<dbReference type="Proteomes" id="UP000548504">
    <property type="component" value="Unassembled WGS sequence"/>
</dbReference>
<evidence type="ECO:0000259" key="3">
    <source>
        <dbReference type="Pfam" id="PF13391"/>
    </source>
</evidence>
<sequence length="544" mass="61148">MTTKLKVKKTRAERKQHSRDMQAKHEAQKKAANERKSLKRDILATLGIPKNHGGRAALSTFITEHLLKGESLVQIVSMLTGSELMKRAQLAEIERLKKITELANQTRRNEITNRAFERLGITTRHPMGDLVLSMVRELANQNLNAGEIVERLNDNETVLESRRLHKEKRADLERQIDEGIAERKKTRVDMREVLAYMAKKNGTTYTPPADAWRSPEHTNGDSPTRHNGKIKESRLTGAESTQKENPRQYGLPNLKTSSAAINKAGMSEAIKLVGGRVTEFRTYLYEHRDTGLRADVLARRFMAESMQGNKMVEPVPVNEPDNTPAPTPEPAKRKWTKEEKQEARDRALAAASQAEKLKEGETNGITPEVVRESRPALQPALISVEVEQSRVSTQELSVAPLAHPKREGSTTSVVTRPDQADFAAAVRQNCNDRCVITGASLRRRTEAAHLVEHSAGGLDHWSNGLLLRIDLHRLFDDNVLAICPETLTVHVDPDAQAEDPDLQQYDGHVITGLCRSIDPANLVMRWERYQRRLDRIKLKLGEVS</sequence>
<dbReference type="GO" id="GO:0004519">
    <property type="term" value="F:endonuclease activity"/>
    <property type="evidence" value="ECO:0007669"/>
    <property type="project" value="UniProtKB-KW"/>
</dbReference>
<reference evidence="4 5" key="1">
    <citation type="submission" date="2020-08" db="EMBL/GenBank/DDBJ databases">
        <title>Emergence and comparative genomics analysis of Citrobacter in Fennec fox imported from North Africa to China.</title>
        <authorList>
            <person name="Zheng B."/>
        </authorList>
    </citation>
    <scope>NUCLEOTIDE SEQUENCE [LARGE SCALE GENOMIC DNA]</scope>
    <source>
        <strain evidence="4 5">FF141</strain>
    </source>
</reference>
<dbReference type="RefSeq" id="WP_185656425.1">
    <property type="nucleotide sequence ID" value="NZ_JACLAG010000006.1"/>
</dbReference>
<evidence type="ECO:0000313" key="4">
    <source>
        <dbReference type="EMBL" id="MBC2622208.1"/>
    </source>
</evidence>
<organism evidence="4 5">
    <name type="scientific">Citrobacter cronae</name>
    <dbReference type="NCBI Taxonomy" id="1748967"/>
    <lineage>
        <taxon>Bacteria</taxon>
        <taxon>Pseudomonadati</taxon>
        <taxon>Pseudomonadota</taxon>
        <taxon>Gammaproteobacteria</taxon>
        <taxon>Enterobacterales</taxon>
        <taxon>Enterobacteriaceae</taxon>
        <taxon>Citrobacter</taxon>
        <taxon>Citrobacter freundii complex</taxon>
    </lineage>
</organism>
<proteinExistence type="predicted"/>
<keyword evidence="1" id="KW-0175">Coiled coil</keyword>
<accession>A0A7X1BSA8</accession>
<evidence type="ECO:0000256" key="2">
    <source>
        <dbReference type="SAM" id="MobiDB-lite"/>
    </source>
</evidence>
<feature type="region of interest" description="Disordered" evidence="2">
    <location>
        <begin position="204"/>
        <end position="253"/>
    </location>
</feature>
<feature type="compositionally biased region" description="Basic residues" evidence="2">
    <location>
        <begin position="1"/>
        <end position="12"/>
    </location>
</feature>
<name>A0A7X1BSA8_9ENTR</name>
<evidence type="ECO:0000256" key="1">
    <source>
        <dbReference type="SAM" id="Coils"/>
    </source>
</evidence>
<keyword evidence="4" id="KW-0378">Hydrolase</keyword>
<feature type="compositionally biased region" description="Basic and acidic residues" evidence="2">
    <location>
        <begin position="13"/>
        <end position="36"/>
    </location>
</feature>
<evidence type="ECO:0000313" key="5">
    <source>
        <dbReference type="Proteomes" id="UP000548504"/>
    </source>
</evidence>
<comment type="caution">
    <text evidence="4">The sequence shown here is derived from an EMBL/GenBank/DDBJ whole genome shotgun (WGS) entry which is preliminary data.</text>
</comment>
<keyword evidence="4" id="KW-0255">Endonuclease</keyword>
<dbReference type="AlphaFoldDB" id="A0A7X1BSA8"/>
<gene>
    <name evidence="4" type="ORF">H7I73_21465</name>
</gene>
<feature type="coiled-coil region" evidence="1">
    <location>
        <begin position="135"/>
        <end position="182"/>
    </location>
</feature>
<protein>
    <submittedName>
        <fullName evidence="4">HNH endonuclease</fullName>
    </submittedName>
</protein>
<dbReference type="Pfam" id="PF13391">
    <property type="entry name" value="HNH_2"/>
    <property type="match status" value="1"/>
</dbReference>
<keyword evidence="4" id="KW-0540">Nuclease</keyword>
<feature type="region of interest" description="Disordered" evidence="2">
    <location>
        <begin position="312"/>
        <end position="363"/>
    </location>
</feature>
<feature type="domain" description="HNH nuclease" evidence="3">
    <location>
        <begin position="434"/>
        <end position="482"/>
    </location>
</feature>
<feature type="region of interest" description="Disordered" evidence="2">
    <location>
        <begin position="1"/>
        <end position="36"/>
    </location>
</feature>
<dbReference type="InterPro" id="IPR003615">
    <property type="entry name" value="HNH_nuc"/>
</dbReference>
<feature type="compositionally biased region" description="Basic and acidic residues" evidence="2">
    <location>
        <begin position="330"/>
        <end position="347"/>
    </location>
</feature>
<dbReference type="EMBL" id="JACLAG010000006">
    <property type="protein sequence ID" value="MBC2622208.1"/>
    <property type="molecule type" value="Genomic_DNA"/>
</dbReference>